<dbReference type="Pfam" id="PF07690">
    <property type="entry name" value="MFS_1"/>
    <property type="match status" value="1"/>
</dbReference>
<gene>
    <name evidence="3" type="ORF">J2S17_002226</name>
</gene>
<dbReference type="InterPro" id="IPR011701">
    <property type="entry name" value="MFS"/>
</dbReference>
<feature type="transmembrane region" description="Helical" evidence="2">
    <location>
        <begin position="17"/>
        <end position="38"/>
    </location>
</feature>
<dbReference type="Proteomes" id="UP001238088">
    <property type="component" value="Unassembled WGS sequence"/>
</dbReference>
<sequence>MIIGAGLFYSLTQFRNVAWILIAFIIGKGLLNATFTLGPHIVSKLMPERATMLIGTFIGVGTMAGAVGPLVSGSLVQMGGADVVKGYDYTILLMAGFALAAGLLLLLFTNPDKFAKKNAAIRLDESENPGVKG</sequence>
<comment type="caution">
    <text evidence="3">The sequence shown here is derived from an EMBL/GenBank/DDBJ whole genome shotgun (WGS) entry which is preliminary data.</text>
</comment>
<organism evidence="3 4">
    <name type="scientific">Cytobacillus purgationiresistens</name>
    <dbReference type="NCBI Taxonomy" id="863449"/>
    <lineage>
        <taxon>Bacteria</taxon>
        <taxon>Bacillati</taxon>
        <taxon>Bacillota</taxon>
        <taxon>Bacilli</taxon>
        <taxon>Bacillales</taxon>
        <taxon>Bacillaceae</taxon>
        <taxon>Cytobacillus</taxon>
    </lineage>
</organism>
<reference evidence="3 4" key="1">
    <citation type="submission" date="2023-07" db="EMBL/GenBank/DDBJ databases">
        <title>Genomic Encyclopedia of Type Strains, Phase IV (KMG-IV): sequencing the most valuable type-strain genomes for metagenomic binning, comparative biology and taxonomic classification.</title>
        <authorList>
            <person name="Goeker M."/>
        </authorList>
    </citation>
    <scope>NUCLEOTIDE SEQUENCE [LARGE SCALE GENOMIC DNA]</scope>
    <source>
        <strain evidence="3 4">DSM 23494</strain>
    </source>
</reference>
<evidence type="ECO:0000256" key="1">
    <source>
        <dbReference type="ARBA" id="ARBA00004651"/>
    </source>
</evidence>
<evidence type="ECO:0000313" key="4">
    <source>
        <dbReference type="Proteomes" id="UP001238088"/>
    </source>
</evidence>
<accession>A0ABU0AI00</accession>
<dbReference type="SUPFAM" id="SSF103473">
    <property type="entry name" value="MFS general substrate transporter"/>
    <property type="match status" value="1"/>
</dbReference>
<evidence type="ECO:0000313" key="3">
    <source>
        <dbReference type="EMBL" id="MDQ0270351.1"/>
    </source>
</evidence>
<comment type="subcellular location">
    <subcellularLocation>
        <location evidence="1">Cell membrane</location>
        <topology evidence="1">Multi-pass membrane protein</topology>
    </subcellularLocation>
</comment>
<dbReference type="Gene3D" id="1.20.1250.20">
    <property type="entry name" value="MFS general substrate transporter like domains"/>
    <property type="match status" value="1"/>
</dbReference>
<keyword evidence="2" id="KW-0812">Transmembrane</keyword>
<dbReference type="EMBL" id="JAUSUB010000008">
    <property type="protein sequence ID" value="MDQ0270351.1"/>
    <property type="molecule type" value="Genomic_DNA"/>
</dbReference>
<name>A0ABU0AI00_9BACI</name>
<keyword evidence="2" id="KW-1133">Transmembrane helix</keyword>
<dbReference type="InterPro" id="IPR036259">
    <property type="entry name" value="MFS_trans_sf"/>
</dbReference>
<feature type="transmembrane region" description="Helical" evidence="2">
    <location>
        <begin position="50"/>
        <end position="71"/>
    </location>
</feature>
<evidence type="ECO:0000256" key="2">
    <source>
        <dbReference type="SAM" id="Phobius"/>
    </source>
</evidence>
<keyword evidence="4" id="KW-1185">Reference proteome</keyword>
<protein>
    <submittedName>
        <fullName evidence="3">MFS family permease</fullName>
    </submittedName>
</protein>
<proteinExistence type="predicted"/>
<feature type="transmembrane region" description="Helical" evidence="2">
    <location>
        <begin position="91"/>
        <end position="108"/>
    </location>
</feature>
<keyword evidence="2" id="KW-0472">Membrane</keyword>